<organism evidence="1 2">
    <name type="scientific">Diaporthe vaccinii</name>
    <dbReference type="NCBI Taxonomy" id="105482"/>
    <lineage>
        <taxon>Eukaryota</taxon>
        <taxon>Fungi</taxon>
        <taxon>Dikarya</taxon>
        <taxon>Ascomycota</taxon>
        <taxon>Pezizomycotina</taxon>
        <taxon>Sordariomycetes</taxon>
        <taxon>Sordariomycetidae</taxon>
        <taxon>Diaporthales</taxon>
        <taxon>Diaporthaceae</taxon>
        <taxon>Diaporthe</taxon>
        <taxon>Diaporthe eres species complex</taxon>
    </lineage>
</organism>
<protein>
    <submittedName>
        <fullName evidence="1">Uncharacterized protein</fullName>
    </submittedName>
</protein>
<comment type="caution">
    <text evidence="1">The sequence shown here is derived from an EMBL/GenBank/DDBJ whole genome shotgun (WGS) entry which is preliminary data.</text>
</comment>
<proteinExistence type="predicted"/>
<evidence type="ECO:0000313" key="1">
    <source>
        <dbReference type="EMBL" id="KAL2285890.1"/>
    </source>
</evidence>
<gene>
    <name evidence="1" type="ORF">FJTKL_07390</name>
</gene>
<keyword evidence="2" id="KW-1185">Reference proteome</keyword>
<dbReference type="EMBL" id="JBAWTH010000027">
    <property type="protein sequence ID" value="KAL2285890.1"/>
    <property type="molecule type" value="Genomic_DNA"/>
</dbReference>
<dbReference type="Proteomes" id="UP001600888">
    <property type="component" value="Unassembled WGS sequence"/>
</dbReference>
<sequence>MTDEIRHWEVANQKDLSKLASLLAKIIEVVKRSGDRYAVVNYSGGTRLGILHGDGKRALPDDLYVDWEIDTSQVGRGDVAKLSKGGGNEATSGRQYSEEDETLLLIPDGTPFSDHIEYSVRMGLRQFFRRMPTQLYDYRA</sequence>
<evidence type="ECO:0000313" key="2">
    <source>
        <dbReference type="Proteomes" id="UP001600888"/>
    </source>
</evidence>
<accession>A0ABR4ETW8</accession>
<name>A0ABR4ETW8_9PEZI</name>
<reference evidence="1 2" key="1">
    <citation type="submission" date="2024-03" db="EMBL/GenBank/DDBJ databases">
        <title>A high-quality draft genome sequence of Diaporthe vaccinii, a causative agent of upright dieback and viscid rot disease in cranberry plants.</title>
        <authorList>
            <person name="Sarrasin M."/>
            <person name="Lang B.F."/>
            <person name="Burger G."/>
        </authorList>
    </citation>
    <scope>NUCLEOTIDE SEQUENCE [LARGE SCALE GENOMIC DNA]</scope>
    <source>
        <strain evidence="1 2">IS7</strain>
    </source>
</reference>